<comment type="subcellular location">
    <subcellularLocation>
        <location evidence="1 7">Cell membrane</location>
        <topology evidence="1 7">Multi-pass membrane protein</topology>
    </subcellularLocation>
</comment>
<dbReference type="GO" id="GO:0055085">
    <property type="term" value="P:transmembrane transport"/>
    <property type="evidence" value="ECO:0007669"/>
    <property type="project" value="InterPro"/>
</dbReference>
<keyword evidence="10" id="KW-1185">Reference proteome</keyword>
<organism evidence="9 10">
    <name type="scientific">Oecophyllibacter saccharovorans</name>
    <dbReference type="NCBI Taxonomy" id="2558360"/>
    <lineage>
        <taxon>Bacteria</taxon>
        <taxon>Pseudomonadati</taxon>
        <taxon>Pseudomonadota</taxon>
        <taxon>Alphaproteobacteria</taxon>
        <taxon>Acetobacterales</taxon>
        <taxon>Acetobacteraceae</taxon>
        <taxon>Oecophyllibacter</taxon>
    </lineage>
</organism>
<feature type="transmembrane region" description="Helical" evidence="7">
    <location>
        <begin position="280"/>
        <end position="301"/>
    </location>
</feature>
<dbReference type="CDD" id="cd06261">
    <property type="entry name" value="TM_PBP2"/>
    <property type="match status" value="1"/>
</dbReference>
<name>A0A506UMJ2_9PROT</name>
<proteinExistence type="inferred from homology"/>
<feature type="transmembrane region" description="Helical" evidence="7">
    <location>
        <begin position="124"/>
        <end position="146"/>
    </location>
</feature>
<keyword evidence="6 7" id="KW-0472">Membrane</keyword>
<evidence type="ECO:0000259" key="8">
    <source>
        <dbReference type="PROSITE" id="PS50928"/>
    </source>
</evidence>
<dbReference type="EMBL" id="SORZ01000002">
    <property type="protein sequence ID" value="TPW34539.1"/>
    <property type="molecule type" value="Genomic_DNA"/>
</dbReference>
<evidence type="ECO:0000256" key="3">
    <source>
        <dbReference type="ARBA" id="ARBA00022475"/>
    </source>
</evidence>
<dbReference type="Proteomes" id="UP000315037">
    <property type="component" value="Unassembled WGS sequence"/>
</dbReference>
<gene>
    <name evidence="9" type="ORF">E3202_05905</name>
</gene>
<reference evidence="9 10" key="1">
    <citation type="submission" date="2019-03" db="EMBL/GenBank/DDBJ databases">
        <title>The complete genome sequence of Neokomagataea sp. Jb2 NBRC113641.</title>
        <authorList>
            <person name="Chua K.-O."/>
            <person name="Chan K.-G."/>
            <person name="See-Too W.-S."/>
        </authorList>
    </citation>
    <scope>NUCLEOTIDE SEQUENCE [LARGE SCALE GENOMIC DNA]</scope>
    <source>
        <strain evidence="9 10">Jb2</strain>
    </source>
</reference>
<evidence type="ECO:0000256" key="5">
    <source>
        <dbReference type="ARBA" id="ARBA00022989"/>
    </source>
</evidence>
<evidence type="ECO:0000313" key="10">
    <source>
        <dbReference type="Proteomes" id="UP000315037"/>
    </source>
</evidence>
<evidence type="ECO:0000256" key="6">
    <source>
        <dbReference type="ARBA" id="ARBA00023136"/>
    </source>
</evidence>
<keyword evidence="4 7" id="KW-0812">Transmembrane</keyword>
<dbReference type="Pfam" id="PF00528">
    <property type="entry name" value="BPD_transp_1"/>
    <property type="match status" value="1"/>
</dbReference>
<evidence type="ECO:0000313" key="9">
    <source>
        <dbReference type="EMBL" id="TPW34539.1"/>
    </source>
</evidence>
<dbReference type="SUPFAM" id="SSF161098">
    <property type="entry name" value="MetI-like"/>
    <property type="match status" value="1"/>
</dbReference>
<evidence type="ECO:0000256" key="1">
    <source>
        <dbReference type="ARBA" id="ARBA00004651"/>
    </source>
</evidence>
<dbReference type="PANTHER" id="PTHR30151">
    <property type="entry name" value="ALKANE SULFONATE ABC TRANSPORTER-RELATED, MEMBRANE SUBUNIT"/>
    <property type="match status" value="1"/>
</dbReference>
<feature type="transmembrane region" description="Helical" evidence="7">
    <location>
        <begin position="36"/>
        <end position="58"/>
    </location>
</feature>
<comment type="caution">
    <text evidence="9">The sequence shown here is derived from an EMBL/GenBank/DDBJ whole genome shotgun (WGS) entry which is preliminary data.</text>
</comment>
<dbReference type="Gene3D" id="1.10.3720.10">
    <property type="entry name" value="MetI-like"/>
    <property type="match status" value="1"/>
</dbReference>
<keyword evidence="3" id="KW-1003">Cell membrane</keyword>
<dbReference type="InterPro" id="IPR035906">
    <property type="entry name" value="MetI-like_sf"/>
</dbReference>
<dbReference type="GO" id="GO:0005886">
    <property type="term" value="C:plasma membrane"/>
    <property type="evidence" value="ECO:0007669"/>
    <property type="project" value="UniProtKB-SubCell"/>
</dbReference>
<dbReference type="PROSITE" id="PS50928">
    <property type="entry name" value="ABC_TM1"/>
    <property type="match status" value="1"/>
</dbReference>
<sequence length="315" mass="34476">MARMLLPAVAWGLVAVLAFALPDRAQGFVVHPYARLTHWLYAGMAGFLFLIALVSRYLPALRAKACYWAPWVTVLAVFTGLWELLTAKLGILPIPFFQPPSALLEVYLDDWPRLGASLLSSCRLLAAGFFCGALAGFVTGVAAGWMRSVGYWVHPVLRFIGPLPSTALLPMAFYFFPSGFSAGVFLIAMATWFPMTVLTWSGISSVDPAYYDVARTMGASEWFLICRVAVPAALPSVFVGLFMGLGASFAVLVAAEMMGVKSGLGWYLQWAQGWGAYNNMYAALIVMALLFSSLITLLFAIRDRVLTWQPGEVQW</sequence>
<evidence type="ECO:0000256" key="2">
    <source>
        <dbReference type="ARBA" id="ARBA00022448"/>
    </source>
</evidence>
<accession>A0A506UMJ2</accession>
<feature type="transmembrane region" description="Helical" evidence="7">
    <location>
        <begin position="237"/>
        <end position="260"/>
    </location>
</feature>
<feature type="domain" description="ABC transmembrane type-1" evidence="8">
    <location>
        <begin position="118"/>
        <end position="299"/>
    </location>
</feature>
<feature type="transmembrane region" description="Helical" evidence="7">
    <location>
        <begin position="65"/>
        <end position="85"/>
    </location>
</feature>
<keyword evidence="2 7" id="KW-0813">Transport</keyword>
<protein>
    <submittedName>
        <fullName evidence="9">ABC transporter permease subunit</fullName>
    </submittedName>
</protein>
<keyword evidence="5 7" id="KW-1133">Transmembrane helix</keyword>
<comment type="similarity">
    <text evidence="7">Belongs to the binding-protein-dependent transport system permease family.</text>
</comment>
<evidence type="ECO:0000256" key="4">
    <source>
        <dbReference type="ARBA" id="ARBA00022692"/>
    </source>
</evidence>
<evidence type="ECO:0000256" key="7">
    <source>
        <dbReference type="RuleBase" id="RU363032"/>
    </source>
</evidence>
<dbReference type="AlphaFoldDB" id="A0A506UMJ2"/>
<dbReference type="PANTHER" id="PTHR30151:SF0">
    <property type="entry name" value="ABC TRANSPORTER PERMEASE PROTEIN MJ0413-RELATED"/>
    <property type="match status" value="1"/>
</dbReference>
<dbReference type="InterPro" id="IPR000515">
    <property type="entry name" value="MetI-like"/>
</dbReference>